<evidence type="ECO:0000313" key="1">
    <source>
        <dbReference type="EMBL" id="RPF56686.1"/>
    </source>
</evidence>
<reference evidence="1 2" key="1">
    <citation type="submission" date="2018-11" db="EMBL/GenBank/DDBJ databases">
        <title>Genomic Encyclopedia of Type Strains, Phase IV (KMG-IV): sequencing the most valuable type-strain genomes for metagenomic binning, comparative biology and taxonomic classification.</title>
        <authorList>
            <person name="Goeker M."/>
        </authorList>
    </citation>
    <scope>NUCLEOTIDE SEQUENCE [LARGE SCALE GENOMIC DNA]</scope>
    <source>
        <strain evidence="1 2">DSM 29158</strain>
    </source>
</reference>
<evidence type="ECO:0000313" key="2">
    <source>
        <dbReference type="Proteomes" id="UP000277108"/>
    </source>
</evidence>
<accession>A0A3N5BG45</accession>
<dbReference type="Proteomes" id="UP000277108">
    <property type="component" value="Unassembled WGS sequence"/>
</dbReference>
<name>A0A3N5BG45_9BACL</name>
<comment type="caution">
    <text evidence="1">The sequence shown here is derived from an EMBL/GenBank/DDBJ whole genome shotgun (WGS) entry which is preliminary data.</text>
</comment>
<sequence length="86" mass="10172">MVMEKLDKSKMIQSKILLYEETEDYRKGYTEYRGCLINENDDKVFSSKEEVDEFMEKLVANSKFGKLDVELTEEEIKEVEEANKGY</sequence>
<dbReference type="AlphaFoldDB" id="A0A3N5BG45"/>
<gene>
    <name evidence="1" type="ORF">EDD62_1340</name>
</gene>
<dbReference type="EMBL" id="RKRK01000003">
    <property type="protein sequence ID" value="RPF56686.1"/>
    <property type="molecule type" value="Genomic_DNA"/>
</dbReference>
<protein>
    <submittedName>
        <fullName evidence="1">Uncharacterized protein</fullName>
    </submittedName>
</protein>
<keyword evidence="2" id="KW-1185">Reference proteome</keyword>
<organism evidence="1 2">
    <name type="scientific">Abyssicoccus albus</name>
    <dbReference type="NCBI Taxonomy" id="1817405"/>
    <lineage>
        <taxon>Bacteria</taxon>
        <taxon>Bacillati</taxon>
        <taxon>Bacillota</taxon>
        <taxon>Bacilli</taxon>
        <taxon>Bacillales</taxon>
        <taxon>Abyssicoccaceae</taxon>
    </lineage>
</organism>
<proteinExistence type="predicted"/>